<evidence type="ECO:0000313" key="1">
    <source>
        <dbReference type="EMBL" id="CAF1604973.1"/>
    </source>
</evidence>
<gene>
    <name evidence="1" type="ORF">OVA965_LOCUS42320</name>
    <name evidence="2" type="ORF">TMI583_LOCUS44195</name>
</gene>
<dbReference type="EMBL" id="CAJOBA010075498">
    <property type="protein sequence ID" value="CAF4415413.1"/>
    <property type="molecule type" value="Genomic_DNA"/>
</dbReference>
<accession>A0A8S2G2G7</accession>
<evidence type="ECO:0000313" key="2">
    <source>
        <dbReference type="EMBL" id="CAF4415413.1"/>
    </source>
</evidence>
<dbReference type="EMBL" id="CAJNOK010051565">
    <property type="protein sequence ID" value="CAF1604973.1"/>
    <property type="molecule type" value="Genomic_DNA"/>
</dbReference>
<reference evidence="1" key="1">
    <citation type="submission" date="2021-02" db="EMBL/GenBank/DDBJ databases">
        <authorList>
            <person name="Nowell W R."/>
        </authorList>
    </citation>
    <scope>NUCLEOTIDE SEQUENCE</scope>
</reference>
<dbReference type="Proteomes" id="UP000682733">
    <property type="component" value="Unassembled WGS sequence"/>
</dbReference>
<organism evidence="1 3">
    <name type="scientific">Didymodactylos carnosus</name>
    <dbReference type="NCBI Taxonomy" id="1234261"/>
    <lineage>
        <taxon>Eukaryota</taxon>
        <taxon>Metazoa</taxon>
        <taxon>Spiralia</taxon>
        <taxon>Gnathifera</taxon>
        <taxon>Rotifera</taxon>
        <taxon>Eurotatoria</taxon>
        <taxon>Bdelloidea</taxon>
        <taxon>Philodinida</taxon>
        <taxon>Philodinidae</taxon>
        <taxon>Didymodactylos</taxon>
    </lineage>
</organism>
<dbReference type="Proteomes" id="UP000677228">
    <property type="component" value="Unassembled WGS sequence"/>
</dbReference>
<protein>
    <submittedName>
        <fullName evidence="1">Uncharacterized protein</fullName>
    </submittedName>
</protein>
<dbReference type="AlphaFoldDB" id="A0A8S2G2G7"/>
<feature type="non-terminal residue" evidence="1">
    <location>
        <position position="1"/>
    </location>
</feature>
<evidence type="ECO:0000313" key="3">
    <source>
        <dbReference type="Proteomes" id="UP000677228"/>
    </source>
</evidence>
<proteinExistence type="predicted"/>
<comment type="caution">
    <text evidence="1">The sequence shown here is derived from an EMBL/GenBank/DDBJ whole genome shotgun (WGS) entry which is preliminary data.</text>
</comment>
<sequence>DINEILLYLSSYLLKTNSIHEQYRLLLILELFLNELLLNLHDLQLLSTSVLRDCTYLLLRYLNVTKNQSIQQYPLWYCELKIKIFDLLSAMLKQLVIMGLEYNSDNYMGKRLSFYIFCLNFTIIR</sequence>
<name>A0A8S2G2G7_9BILA</name>